<dbReference type="Gene3D" id="2.60.120.200">
    <property type="match status" value="1"/>
</dbReference>
<dbReference type="EMBL" id="BAET01000014">
    <property type="protein sequence ID" value="GAB55724.1"/>
    <property type="molecule type" value="Genomic_DNA"/>
</dbReference>
<evidence type="ECO:0000259" key="2">
    <source>
        <dbReference type="PROSITE" id="PS51762"/>
    </source>
</evidence>
<feature type="domain" description="GH16" evidence="2">
    <location>
        <begin position="53"/>
        <end position="339"/>
    </location>
</feature>
<dbReference type="SUPFAM" id="SSF49899">
    <property type="entry name" value="Concanavalin A-like lectins/glucanases"/>
    <property type="match status" value="1"/>
</dbReference>
<reference evidence="3 4" key="2">
    <citation type="journal article" date="2017" name="Antonie Van Leeuwenhoek">
        <title>Rhizobium rhizosphaerae sp. nov., a novel species isolated from rice rhizosphere.</title>
        <authorList>
            <person name="Zhao J.J."/>
            <person name="Zhang J."/>
            <person name="Zhang R.J."/>
            <person name="Zhang C.W."/>
            <person name="Yin H.Q."/>
            <person name="Zhang X.X."/>
        </authorList>
    </citation>
    <scope>NUCLEOTIDE SEQUENCE [LARGE SCALE GENOMIC DNA]</scope>
    <source>
        <strain evidence="3 4">ACAM 611</strain>
    </source>
</reference>
<dbReference type="Pfam" id="PF00722">
    <property type="entry name" value="Glyco_hydro_16"/>
    <property type="match status" value="1"/>
</dbReference>
<keyword evidence="3" id="KW-0378">Hydrolase</keyword>
<dbReference type="PROSITE" id="PS51257">
    <property type="entry name" value="PROKAR_LIPOPROTEIN"/>
    <property type="match status" value="1"/>
</dbReference>
<comment type="caution">
    <text evidence="3">The sequence shown here is derived from an EMBL/GenBank/DDBJ whole genome shotgun (WGS) entry which is preliminary data.</text>
</comment>
<evidence type="ECO:0000313" key="3">
    <source>
        <dbReference type="EMBL" id="GAB55724.1"/>
    </source>
</evidence>
<dbReference type="SUPFAM" id="SSF49785">
    <property type="entry name" value="Galactose-binding domain-like"/>
    <property type="match status" value="1"/>
</dbReference>
<dbReference type="CDD" id="cd08023">
    <property type="entry name" value="GH16_laminarinase_like"/>
    <property type="match status" value="1"/>
</dbReference>
<dbReference type="AlphaFoldDB" id="H5TBP7"/>
<gene>
    <name evidence="3" type="ORF">GPUN_1607</name>
</gene>
<dbReference type="STRING" id="56804.BAE46_09670"/>
<reference evidence="3 4" key="1">
    <citation type="journal article" date="2012" name="J. Bacteriol.">
        <title>Genome sequence of proteorhodopsin-containing sea ice bacterium Glaciecola punicea ACAM 611T.</title>
        <authorList>
            <person name="Qin Q.-L."/>
            <person name="Xie B.-B."/>
            <person name="Shu Y.-L."/>
            <person name="Rong J.-C."/>
            <person name="Zhao D.-L."/>
            <person name="Zhang X.-Y."/>
            <person name="Chen X.-L."/>
            <person name="Zhou B.-C."/>
            <person name="Zhanga Y.-Z."/>
        </authorList>
    </citation>
    <scope>NUCLEOTIDE SEQUENCE [LARGE SCALE GENOMIC DNA]</scope>
    <source>
        <strain evidence="3 4">ACAM 611</strain>
    </source>
</reference>
<evidence type="ECO:0000313" key="4">
    <source>
        <dbReference type="Proteomes" id="UP000053586"/>
    </source>
</evidence>
<dbReference type="GO" id="GO:0005975">
    <property type="term" value="P:carbohydrate metabolic process"/>
    <property type="evidence" value="ECO:0007669"/>
    <property type="project" value="InterPro"/>
</dbReference>
<keyword evidence="4" id="KW-1185">Reference proteome</keyword>
<dbReference type="Proteomes" id="UP000053586">
    <property type="component" value="Unassembled WGS sequence"/>
</dbReference>
<comment type="similarity">
    <text evidence="1">Belongs to the glycosyl hydrolase 16 family.</text>
</comment>
<dbReference type="InterPro" id="IPR013320">
    <property type="entry name" value="ConA-like_dom_sf"/>
</dbReference>
<dbReference type="InterPro" id="IPR008979">
    <property type="entry name" value="Galactose-bd-like_sf"/>
</dbReference>
<dbReference type="PROSITE" id="PS51762">
    <property type="entry name" value="GH16_2"/>
    <property type="match status" value="1"/>
</dbReference>
<proteinExistence type="inferred from homology"/>
<dbReference type="PANTHER" id="PTHR10963:SF55">
    <property type="entry name" value="GLYCOSIDE HYDROLASE FAMILY 16 PROTEIN"/>
    <property type="match status" value="1"/>
</dbReference>
<protein>
    <submittedName>
        <fullName evidence="3">Glycosyl hydrolase, family 16</fullName>
    </submittedName>
</protein>
<dbReference type="Gene3D" id="2.60.120.430">
    <property type="entry name" value="Galactose-binding lectin"/>
    <property type="match status" value="1"/>
</dbReference>
<accession>H5TBP7</accession>
<evidence type="ECO:0000256" key="1">
    <source>
        <dbReference type="ARBA" id="ARBA00006865"/>
    </source>
</evidence>
<sequence>MSIKMNKITKLAGAASVLFLTACGGDIKTDTNLQAVDPSKPNVQAVDEKYKDSDWRLVWNDEFNGTEVDTNNWNFEVNCEGGGNQELQCYTDSPNNALVSDGTLKIIAKLNDGAVGEDDDFTSARLTTQNKGDFQYGRIEMRAKLPMGQGSWPAFWMMPTDSVYGGWPKSGEIDIMEAVNLGALREDGTAETNIYGTLHYGAGPGSNSSGAAYSSEINPATQFNNYAVEWQEGEIRWYFNDILFATQRQSKLSLSSTGETVGLSHRGWYAELYDIVTGELKTNYSAAPFDQDFFIILNLAVGGAWPVSFNEGGVDTSAFADAGQTFEVDYVRVYECSANRATGRGCETIAPGYATDVADGGLLVEGQAPSPSLNPGEANPITIFDDVLNKNWAAWDCCGGSIPALVADDEDHGDVYQFEVQNGNEGTVFGFITRSLFLSQDPTVGASASPHNALGMIENGYITFDLKVTSPPLNSDSIWKFKVEADEANGGEWEADLIEFGPAPIVDVWATYQVPLQEVANAGVDLTLLDVLMVFPTWQTGDGAVFRMDNVAIQSGEEASGPVFAEFTEGFGGASIAGDTYTYPLGSEVWGGFANTNASIYPLNLTHGGTLTFTASIPQGDTDTSIRFVFENAPFPDVEPNFTTANVNISGNQARTYTVAIRPQDTDNTYSSFLMYINAAGNSVNIKDIMIETNNHAAMEAFGNSTLDASTSTFTHPSNAEVWAGFANTNAELYPFNFALGGKITFTGAIPSGGSSVAVNFRFEKNPFPDVDPAFSTKNVTVSGLTETTYTVYIPPQDATNTFSSLLLYLVERDSGVIIKNIIVTQNEHVAVWEGFGGASIDSDSSTFNFPANSEVWGGFANTNTSFYPLNFAAGGRIEFSAALPVGALNTSVRFLLEKNPFPDVEPSYATDSVTISGTNFSSYVVDIPPQSAQNTFSSFLLYLNDNDSPVIIKDLVITADRVQ</sequence>
<dbReference type="InterPro" id="IPR050546">
    <property type="entry name" value="Glycosyl_Hydrlase_16"/>
</dbReference>
<dbReference type="InterPro" id="IPR000757">
    <property type="entry name" value="Beta-glucanase-like"/>
</dbReference>
<name>H5TBP7_9ALTE</name>
<organism evidence="3 4">
    <name type="scientific">Glaciecola punicea ACAM 611</name>
    <dbReference type="NCBI Taxonomy" id="1121923"/>
    <lineage>
        <taxon>Bacteria</taxon>
        <taxon>Pseudomonadati</taxon>
        <taxon>Pseudomonadota</taxon>
        <taxon>Gammaproteobacteria</taxon>
        <taxon>Alteromonadales</taxon>
        <taxon>Alteromonadaceae</taxon>
        <taxon>Glaciecola</taxon>
    </lineage>
</organism>
<dbReference type="GO" id="GO:0004553">
    <property type="term" value="F:hydrolase activity, hydrolyzing O-glycosyl compounds"/>
    <property type="evidence" value="ECO:0007669"/>
    <property type="project" value="InterPro"/>
</dbReference>
<dbReference type="eggNOG" id="COG2273">
    <property type="taxonomic scope" value="Bacteria"/>
</dbReference>
<dbReference type="PANTHER" id="PTHR10963">
    <property type="entry name" value="GLYCOSYL HYDROLASE-RELATED"/>
    <property type="match status" value="1"/>
</dbReference>